<comment type="subcellular location">
    <subcellularLocation>
        <location evidence="5">Cell membrane</location>
        <topology evidence="5">Multi-pass membrane protein</topology>
    </subcellularLocation>
    <subcellularLocation>
        <location evidence="1">Membrane</location>
        <topology evidence="1">Multi-pass membrane protein</topology>
    </subcellularLocation>
</comment>
<evidence type="ECO:0000313" key="6">
    <source>
        <dbReference type="EMBL" id="MCI5755089.1"/>
    </source>
</evidence>
<feature type="transmembrane region" description="Helical" evidence="5">
    <location>
        <begin position="48"/>
        <end position="70"/>
    </location>
</feature>
<dbReference type="EMBL" id="JALEMU010000039">
    <property type="protein sequence ID" value="MCI5755089.1"/>
    <property type="molecule type" value="Genomic_DNA"/>
</dbReference>
<evidence type="ECO:0000313" key="7">
    <source>
        <dbReference type="Proteomes" id="UP001139365"/>
    </source>
</evidence>
<keyword evidence="3 5" id="KW-1133">Transmembrane helix</keyword>
<proteinExistence type="inferred from homology"/>
<feature type="transmembrane region" description="Helical" evidence="5">
    <location>
        <begin position="101"/>
        <end position="119"/>
    </location>
</feature>
<organism evidence="6 7">
    <name type="scientific">Candidatus Colimorpha enterica</name>
    <dbReference type="NCBI Taxonomy" id="3083063"/>
    <lineage>
        <taxon>Bacteria</taxon>
        <taxon>Pseudomonadati</taxon>
        <taxon>Bacteroidota</taxon>
        <taxon>Bacteroidia</taxon>
        <taxon>Bacteroidales</taxon>
        <taxon>Candidatus Colimorpha</taxon>
    </lineage>
</organism>
<dbReference type="GO" id="GO:0005886">
    <property type="term" value="C:plasma membrane"/>
    <property type="evidence" value="ECO:0007669"/>
    <property type="project" value="UniProtKB-SubCell"/>
</dbReference>
<comment type="caution">
    <text evidence="6">The sequence shown here is derived from an EMBL/GenBank/DDBJ whole genome shotgun (WGS) entry which is preliminary data.</text>
</comment>
<evidence type="ECO:0000256" key="1">
    <source>
        <dbReference type="ARBA" id="ARBA00004141"/>
    </source>
</evidence>
<evidence type="ECO:0000256" key="5">
    <source>
        <dbReference type="RuleBase" id="RU363041"/>
    </source>
</evidence>
<keyword evidence="2 5" id="KW-0812">Transmembrane</keyword>
<keyword evidence="5" id="KW-1003">Cell membrane</keyword>
<dbReference type="Pfam" id="PF01925">
    <property type="entry name" value="TauE"/>
    <property type="match status" value="1"/>
</dbReference>
<dbReference type="AlphaFoldDB" id="A0AAE3FGH3"/>
<dbReference type="Proteomes" id="UP001139365">
    <property type="component" value="Unassembled WGS sequence"/>
</dbReference>
<feature type="non-terminal residue" evidence="6">
    <location>
        <position position="1"/>
    </location>
</feature>
<reference evidence="6 7" key="1">
    <citation type="submission" date="2022-03" db="EMBL/GenBank/DDBJ databases">
        <title>Metagenome-assembled genomes from swine fecal metagenomes.</title>
        <authorList>
            <person name="Holman D.B."/>
            <person name="Kommadath A."/>
        </authorList>
    </citation>
    <scope>NUCLEOTIDE SEQUENCE [LARGE SCALE GENOMIC DNA]</scope>
    <source>
        <strain evidence="6">SUG147</strain>
    </source>
</reference>
<protein>
    <recommendedName>
        <fullName evidence="5">Probable membrane transporter protein</fullName>
    </recommendedName>
</protein>
<evidence type="ECO:0000256" key="4">
    <source>
        <dbReference type="ARBA" id="ARBA00023136"/>
    </source>
</evidence>
<name>A0AAE3FGH3_9BACT</name>
<keyword evidence="4 5" id="KW-0472">Membrane</keyword>
<sequence length="120" mass="12298">MKTQIIKCLAVGAIAGLVNGFLGTGGGIILLFAGMLSGKKEDRRDGYAETLCVTFILSAVSVCAYFAGGAAEPGGALRFCIPAVFGGVAGAYLLDRLPVKVTGKLFAVLVMIAGVIMLIR</sequence>
<gene>
    <name evidence="6" type="ORF">MR241_02205</name>
</gene>
<feature type="transmembrane region" description="Helical" evidence="5">
    <location>
        <begin position="76"/>
        <end position="94"/>
    </location>
</feature>
<evidence type="ECO:0000256" key="3">
    <source>
        <dbReference type="ARBA" id="ARBA00022989"/>
    </source>
</evidence>
<evidence type="ECO:0000256" key="2">
    <source>
        <dbReference type="ARBA" id="ARBA00022692"/>
    </source>
</evidence>
<accession>A0AAE3FGH3</accession>
<dbReference type="InterPro" id="IPR002781">
    <property type="entry name" value="TM_pro_TauE-like"/>
</dbReference>
<feature type="transmembrane region" description="Helical" evidence="5">
    <location>
        <begin position="12"/>
        <end position="36"/>
    </location>
</feature>
<comment type="similarity">
    <text evidence="5">Belongs to the 4-toluene sulfonate uptake permease (TSUP) (TC 2.A.102) family.</text>
</comment>